<feature type="domain" description="TIR" evidence="5">
    <location>
        <begin position="218"/>
        <end position="364"/>
    </location>
</feature>
<feature type="domain" description="SAM" evidence="6">
    <location>
        <begin position="76"/>
        <end position="140"/>
    </location>
</feature>
<comment type="subcellular location">
    <subcellularLocation>
        <location evidence="1">Cytoplasm</location>
    </subcellularLocation>
</comment>
<dbReference type="PROSITE" id="PS50105">
    <property type="entry name" value="SAM_DOMAIN"/>
    <property type="match status" value="1"/>
</dbReference>
<evidence type="ECO:0000256" key="1">
    <source>
        <dbReference type="ARBA" id="ARBA00004496"/>
    </source>
</evidence>
<protein>
    <submittedName>
        <fullName evidence="7">Sterile alpha and TIR motif-containing protein 1</fullName>
    </submittedName>
</protein>
<dbReference type="CDD" id="cd09501">
    <property type="entry name" value="SAM_SARM1-like_repeat1"/>
    <property type="match status" value="1"/>
</dbReference>
<dbReference type="PANTHER" id="PTHR22998:SF1">
    <property type="entry name" value="NAD(+) HYDROLASE SARM1"/>
    <property type="match status" value="1"/>
</dbReference>
<organism evidence="7">
    <name type="scientific">Melanaphis sacchari</name>
    <dbReference type="NCBI Taxonomy" id="742174"/>
    <lineage>
        <taxon>Eukaryota</taxon>
        <taxon>Metazoa</taxon>
        <taxon>Ecdysozoa</taxon>
        <taxon>Arthropoda</taxon>
        <taxon>Hexapoda</taxon>
        <taxon>Insecta</taxon>
        <taxon>Pterygota</taxon>
        <taxon>Neoptera</taxon>
        <taxon>Paraneoptera</taxon>
        <taxon>Hemiptera</taxon>
        <taxon>Sternorrhyncha</taxon>
        <taxon>Aphidomorpha</taxon>
        <taxon>Aphidoidea</taxon>
        <taxon>Aphididae</taxon>
        <taxon>Aphidini</taxon>
        <taxon>Melanaphis</taxon>
    </lineage>
</organism>
<dbReference type="InterPro" id="IPR000157">
    <property type="entry name" value="TIR_dom"/>
</dbReference>
<dbReference type="InterPro" id="IPR035897">
    <property type="entry name" value="Toll_tir_struct_dom_sf"/>
</dbReference>
<dbReference type="PANTHER" id="PTHR22998">
    <property type="entry name" value="SARM1"/>
    <property type="match status" value="1"/>
</dbReference>
<dbReference type="GO" id="GO:0007165">
    <property type="term" value="P:signal transduction"/>
    <property type="evidence" value="ECO:0007669"/>
    <property type="project" value="InterPro"/>
</dbReference>
<dbReference type="OrthoDB" id="202764at2759"/>
<keyword evidence="2" id="KW-0963">Cytoplasm</keyword>
<dbReference type="Pfam" id="PF07647">
    <property type="entry name" value="SAM_2"/>
    <property type="match status" value="1"/>
</dbReference>
<dbReference type="Gene3D" id="1.10.150.50">
    <property type="entry name" value="Transcription Factor, Ets-1"/>
    <property type="match status" value="2"/>
</dbReference>
<dbReference type="Pfam" id="PF13676">
    <property type="entry name" value="TIR_2"/>
    <property type="match status" value="1"/>
</dbReference>
<sequence>MPGINDKAAYKISNKLCNRHCNDNDLLINNYESNSEVTSKASESENIKQLSTTTSQSCQLIDEEVSYNLNKKVPQWSVEYVLKWFKQIGFSDFANNLLENQVDGDLLLRLTEDELKYDIGIHNGIMKKRIMRELYNLKKSADYSDVDPTGLNSVLKSINSEYSVYTYPMFNAGIDKDSMKLLTDDQLKNVCGISNDIHRSYIIASIRKMPVYIENMDKPYDAFISYRRSDSSVLASLLKVYLKIRGYNVFIDVKRSNDIKYRNNVLQTIKQSKNFIIVLTQDSFDKQFLASSKEDIESLDIINKEVITAKQSQCNIIPVLNNFSWSSFVRIPDDLKNLEMYNSINWVHEYQDACVNKLVKFMIK</sequence>
<proteinExistence type="predicted"/>
<dbReference type="PROSITE" id="PS50104">
    <property type="entry name" value="TIR"/>
    <property type="match status" value="1"/>
</dbReference>
<keyword evidence="4" id="KW-0378">Hydrolase</keyword>
<dbReference type="SUPFAM" id="SSF52200">
    <property type="entry name" value="Toll/Interleukin receptor TIR domain"/>
    <property type="match status" value="1"/>
</dbReference>
<dbReference type="SUPFAM" id="SSF47769">
    <property type="entry name" value="SAM/Pointed domain"/>
    <property type="match status" value="2"/>
</dbReference>
<dbReference type="Gene3D" id="3.40.50.10140">
    <property type="entry name" value="Toll/interleukin-1 receptor homology (TIR) domain"/>
    <property type="match status" value="1"/>
</dbReference>
<dbReference type="SMART" id="SM00454">
    <property type="entry name" value="SAM"/>
    <property type="match status" value="2"/>
</dbReference>
<accession>A0A2H8TX27</accession>
<dbReference type="GO" id="GO:0005737">
    <property type="term" value="C:cytoplasm"/>
    <property type="evidence" value="ECO:0007669"/>
    <property type="project" value="UniProtKB-SubCell"/>
</dbReference>
<dbReference type="EMBL" id="GFXV01006991">
    <property type="protein sequence ID" value="MBW18796.1"/>
    <property type="molecule type" value="Transcribed_RNA"/>
</dbReference>
<dbReference type="GO" id="GO:0034128">
    <property type="term" value="P:negative regulation of MyD88-independent toll-like receptor signaling pathway"/>
    <property type="evidence" value="ECO:0007669"/>
    <property type="project" value="InterPro"/>
</dbReference>
<evidence type="ECO:0000259" key="6">
    <source>
        <dbReference type="PROSITE" id="PS50105"/>
    </source>
</evidence>
<name>A0A2H8TX27_9HEMI</name>
<dbReference type="GO" id="GO:0035591">
    <property type="term" value="F:signaling adaptor activity"/>
    <property type="evidence" value="ECO:0007669"/>
    <property type="project" value="InterPro"/>
</dbReference>
<reference evidence="7" key="1">
    <citation type="submission" date="2017-10" db="EMBL/GenBank/DDBJ databases">
        <title>Transcriptome Assembly of Sugarcane Aphid Adults.</title>
        <authorList>
            <person name="Scully E.D."/>
            <person name="Palmer N.A."/>
            <person name="Geib S.M."/>
            <person name="Sarath G."/>
            <person name="Sattler S.E."/>
        </authorList>
    </citation>
    <scope>NUCLEOTIDE SEQUENCE</scope>
    <source>
        <tissue evidence="7">Whole body</tissue>
    </source>
</reference>
<evidence type="ECO:0000313" key="7">
    <source>
        <dbReference type="EMBL" id="MBW18796.1"/>
    </source>
</evidence>
<dbReference type="InterPro" id="IPR039184">
    <property type="entry name" value="SARM1"/>
</dbReference>
<keyword evidence="3" id="KW-0677">Repeat</keyword>
<dbReference type="AlphaFoldDB" id="A0A2H8TX27"/>
<evidence type="ECO:0000256" key="3">
    <source>
        <dbReference type="ARBA" id="ARBA00022737"/>
    </source>
</evidence>
<dbReference type="GO" id="GO:0030425">
    <property type="term" value="C:dendrite"/>
    <property type="evidence" value="ECO:0007669"/>
    <property type="project" value="TreeGrafter"/>
</dbReference>
<evidence type="ECO:0000256" key="2">
    <source>
        <dbReference type="ARBA" id="ARBA00022490"/>
    </source>
</evidence>
<gene>
    <name evidence="7" type="primary">Ect4_7</name>
</gene>
<dbReference type="GO" id="GO:0048678">
    <property type="term" value="P:response to axon injury"/>
    <property type="evidence" value="ECO:0007669"/>
    <property type="project" value="InterPro"/>
</dbReference>
<evidence type="ECO:0000256" key="4">
    <source>
        <dbReference type="ARBA" id="ARBA00022801"/>
    </source>
</evidence>
<evidence type="ECO:0000259" key="5">
    <source>
        <dbReference type="PROSITE" id="PS50104"/>
    </source>
</evidence>
<dbReference type="InterPro" id="IPR013761">
    <property type="entry name" value="SAM/pointed_sf"/>
</dbReference>
<dbReference type="GO" id="GO:0003953">
    <property type="term" value="F:NAD+ nucleosidase activity"/>
    <property type="evidence" value="ECO:0007669"/>
    <property type="project" value="InterPro"/>
</dbReference>
<dbReference type="InterPro" id="IPR001660">
    <property type="entry name" value="SAM"/>
</dbReference>